<keyword evidence="4" id="KW-0472">Membrane</keyword>
<reference evidence="6 7" key="1">
    <citation type="submission" date="2020-08" db="EMBL/GenBank/DDBJ databases">
        <title>Genomic Encyclopedia of Type Strains, Phase IV (KMG-V): Genome sequencing to study the core and pangenomes of soil and plant-associated prokaryotes.</title>
        <authorList>
            <person name="Whitman W."/>
        </authorList>
    </citation>
    <scope>NUCLEOTIDE SEQUENCE [LARGE SCALE GENOMIC DNA]</scope>
    <source>
        <strain evidence="6 7">MP601</strain>
    </source>
</reference>
<protein>
    <recommendedName>
        <fullName evidence="8">SdiA-regulated</fullName>
    </recommendedName>
</protein>
<evidence type="ECO:0000256" key="1">
    <source>
        <dbReference type="ARBA" id="ARBA00004236"/>
    </source>
</evidence>
<dbReference type="AlphaFoldDB" id="A0A841J451"/>
<organism evidence="6 7">
    <name type="scientific">Mucilaginibacter lappiensis</name>
    <dbReference type="NCBI Taxonomy" id="354630"/>
    <lineage>
        <taxon>Bacteria</taxon>
        <taxon>Pseudomonadati</taxon>
        <taxon>Bacteroidota</taxon>
        <taxon>Sphingobacteriia</taxon>
        <taxon>Sphingobacteriales</taxon>
        <taxon>Sphingobacteriaceae</taxon>
        <taxon>Mucilaginibacter</taxon>
    </lineage>
</organism>
<accession>A0A841J451</accession>
<comment type="similarity">
    <text evidence="2">Belongs to the YjiK family.</text>
</comment>
<evidence type="ECO:0000313" key="7">
    <source>
        <dbReference type="Proteomes" id="UP000548326"/>
    </source>
</evidence>
<comment type="subcellular location">
    <subcellularLocation>
        <location evidence="1">Cell membrane</location>
    </subcellularLocation>
</comment>
<name>A0A841J451_9SPHI</name>
<dbReference type="PROSITE" id="PS51257">
    <property type="entry name" value="PROKAR_LIPOPROTEIN"/>
    <property type="match status" value="1"/>
</dbReference>
<dbReference type="GO" id="GO:0005886">
    <property type="term" value="C:plasma membrane"/>
    <property type="evidence" value="ECO:0007669"/>
    <property type="project" value="UniProtKB-SubCell"/>
</dbReference>
<dbReference type="RefSeq" id="WP_183584887.1">
    <property type="nucleotide sequence ID" value="NZ_JACHCA010000001.1"/>
</dbReference>
<feature type="signal peptide" evidence="5">
    <location>
        <begin position="1"/>
        <end position="20"/>
    </location>
</feature>
<dbReference type="EMBL" id="JACHCA010000001">
    <property type="protein sequence ID" value="MBB6125969.1"/>
    <property type="molecule type" value="Genomic_DNA"/>
</dbReference>
<dbReference type="Proteomes" id="UP000548326">
    <property type="component" value="Unassembled WGS sequence"/>
</dbReference>
<comment type="caution">
    <text evidence="6">The sequence shown here is derived from an EMBL/GenBank/DDBJ whole genome shotgun (WGS) entry which is preliminary data.</text>
</comment>
<feature type="chain" id="PRO_5032833745" description="SdiA-regulated" evidence="5">
    <location>
        <begin position="21"/>
        <end position="289"/>
    </location>
</feature>
<evidence type="ECO:0000256" key="4">
    <source>
        <dbReference type="ARBA" id="ARBA00023136"/>
    </source>
</evidence>
<evidence type="ECO:0000256" key="5">
    <source>
        <dbReference type="SAM" id="SignalP"/>
    </source>
</evidence>
<keyword evidence="3" id="KW-1003">Cell membrane</keyword>
<sequence>MKGKIVALIMMVFASSAVFLGMSCASKPEAIVNPKGYDLSKPVKYNMPINLTEISGIAFRHGKSDSLYAEEDENGNVYYLKLGDKKVNESRFAKSGDYEDIAICNNYMIILRSDGTLFTFPFNQVRNKVIPDVKKIKDLIPAGEYEGMYADEKTNRLYILCKNCDDDKRKVSSGYILQLQSDGTTKPAGGFSINVKTIEQQLTGKKKGAFRPSALAKNLNTNEWYVLSSVNKVLVVTDAGWNVKNVYPLNPKLFNQPEGIAFDDRNNLYISNEGDLVSAGNVLKFSYIK</sequence>
<proteinExistence type="inferred from homology"/>
<dbReference type="SUPFAM" id="SSF50956">
    <property type="entry name" value="Thermostable phytase (3-phytase)"/>
    <property type="match status" value="1"/>
</dbReference>
<evidence type="ECO:0000256" key="3">
    <source>
        <dbReference type="ARBA" id="ARBA00022475"/>
    </source>
</evidence>
<evidence type="ECO:0008006" key="8">
    <source>
        <dbReference type="Google" id="ProtNLM"/>
    </source>
</evidence>
<evidence type="ECO:0000313" key="6">
    <source>
        <dbReference type="EMBL" id="MBB6125969.1"/>
    </source>
</evidence>
<dbReference type="InterPro" id="IPR011042">
    <property type="entry name" value="6-blade_b-propeller_TolB-like"/>
</dbReference>
<keyword evidence="5" id="KW-0732">Signal</keyword>
<dbReference type="InterPro" id="IPR009722">
    <property type="entry name" value="YjiK/CarP"/>
</dbReference>
<dbReference type="Gene3D" id="2.120.10.30">
    <property type="entry name" value="TolB, C-terminal domain"/>
    <property type="match status" value="1"/>
</dbReference>
<dbReference type="Pfam" id="PF06977">
    <property type="entry name" value="SdiA-regulated"/>
    <property type="match status" value="1"/>
</dbReference>
<gene>
    <name evidence="6" type="ORF">HDF22_000070</name>
</gene>
<evidence type="ECO:0000256" key="2">
    <source>
        <dbReference type="ARBA" id="ARBA00009852"/>
    </source>
</evidence>